<name>A0A0V0QRX7_PSEPJ</name>
<dbReference type="Proteomes" id="UP000054937">
    <property type="component" value="Unassembled WGS sequence"/>
</dbReference>
<accession>A0A0V0QRX7</accession>
<sequence>MKKMNIQKKNLTIKINLKKPVPMQENSKETDNSPFYNEVLEEDIEDNFKNTKNNLNNTRTLQMQQQQLDYQKQMEEEKKTRRQKEEEEERQKQKEEEERRKKIEEELELKRKKDHEDLMQLEKERKLRQKKEKEEQELLARQQLEKQNQQDKLFKEQQLEEERQKRLIEKEIQQKQKKQEQEGKPKLIEQNIKLKSQLKELAKALDDIVYKEKLSKHQKLHHSEVDEDLLLKQEQLKASERDVVKLKTQIQSLKRQLDNTYDISRVVDKENELKYWQQELDKVCIEQNALNNIKHEQSKALRHLRNGDEYETKLGNLRTKLTDCRKEQRETHEKLLKREKYLRDNHQQLVDLETRVKDLQSKIKIKKEQRKMDESCDINISRTEIDKINEKIKKLEAQKTEIEQEQAEKQKQIEEERRSLQIEHEKKLTILKEREQDLKLIQIKVKEIARLARYKLIAEQQARKEQQSQITDIDKNPKSKFLIKKSGLPQYYKPQLKNSAKKITYGKIKADLSHDNISAINKNSKQSTKQKISHIENKSERNQEIEDDLAAIDRELKDIEQAEKMHSQLLKQNDSINNKINSQENENFLEEEV</sequence>
<dbReference type="OrthoDB" id="300160at2759"/>
<dbReference type="EMBL" id="LDAU01000110">
    <property type="protein sequence ID" value="KRX05035.1"/>
    <property type="molecule type" value="Genomic_DNA"/>
</dbReference>
<feature type="coiled-coil region" evidence="1">
    <location>
        <begin position="342"/>
        <end position="423"/>
    </location>
</feature>
<feature type="compositionally biased region" description="Basic and acidic residues" evidence="2">
    <location>
        <begin position="72"/>
        <end position="138"/>
    </location>
</feature>
<gene>
    <name evidence="3" type="ORF">PPERSA_06669</name>
</gene>
<proteinExistence type="predicted"/>
<feature type="coiled-coil region" evidence="1">
    <location>
        <begin position="236"/>
        <end position="263"/>
    </location>
</feature>
<feature type="compositionally biased region" description="Basic and acidic residues" evidence="2">
    <location>
        <begin position="533"/>
        <end position="544"/>
    </location>
</feature>
<feature type="compositionally biased region" description="Polar residues" evidence="2">
    <location>
        <begin position="519"/>
        <end position="530"/>
    </location>
</feature>
<evidence type="ECO:0000313" key="4">
    <source>
        <dbReference type="Proteomes" id="UP000054937"/>
    </source>
</evidence>
<feature type="region of interest" description="Disordered" evidence="2">
    <location>
        <begin position="570"/>
        <end position="593"/>
    </location>
</feature>
<keyword evidence="4" id="KW-1185">Reference proteome</keyword>
<feature type="compositionally biased region" description="Low complexity" evidence="2">
    <location>
        <begin position="50"/>
        <end position="71"/>
    </location>
</feature>
<feature type="compositionally biased region" description="Polar residues" evidence="2">
    <location>
        <begin position="570"/>
        <end position="586"/>
    </location>
</feature>
<dbReference type="OMA" id="QTEHKER"/>
<evidence type="ECO:0000313" key="3">
    <source>
        <dbReference type="EMBL" id="KRX05035.1"/>
    </source>
</evidence>
<dbReference type="InParanoid" id="A0A0V0QRX7"/>
<organism evidence="3 4">
    <name type="scientific">Pseudocohnilembus persalinus</name>
    <name type="common">Ciliate</name>
    <dbReference type="NCBI Taxonomy" id="266149"/>
    <lineage>
        <taxon>Eukaryota</taxon>
        <taxon>Sar</taxon>
        <taxon>Alveolata</taxon>
        <taxon>Ciliophora</taxon>
        <taxon>Intramacronucleata</taxon>
        <taxon>Oligohymenophorea</taxon>
        <taxon>Scuticociliatia</taxon>
        <taxon>Philasterida</taxon>
        <taxon>Pseudocohnilembidae</taxon>
        <taxon>Pseudocohnilembus</taxon>
    </lineage>
</organism>
<protein>
    <submittedName>
        <fullName evidence="3">Uncharacterized protein</fullName>
    </submittedName>
</protein>
<evidence type="ECO:0000256" key="2">
    <source>
        <dbReference type="SAM" id="MobiDB-lite"/>
    </source>
</evidence>
<feature type="region of interest" description="Disordered" evidence="2">
    <location>
        <begin position="49"/>
        <end position="150"/>
    </location>
</feature>
<comment type="caution">
    <text evidence="3">The sequence shown here is derived from an EMBL/GenBank/DDBJ whole genome shotgun (WGS) entry which is preliminary data.</text>
</comment>
<evidence type="ECO:0000256" key="1">
    <source>
        <dbReference type="SAM" id="Coils"/>
    </source>
</evidence>
<keyword evidence="1" id="KW-0175">Coiled coil</keyword>
<feature type="region of interest" description="Disordered" evidence="2">
    <location>
        <begin position="519"/>
        <end position="544"/>
    </location>
</feature>
<dbReference type="AlphaFoldDB" id="A0A0V0QRX7"/>
<reference evidence="3 4" key="1">
    <citation type="journal article" date="2015" name="Sci. Rep.">
        <title>Genome of the facultative scuticociliatosis pathogen Pseudocohnilembus persalinus provides insight into its virulence through horizontal gene transfer.</title>
        <authorList>
            <person name="Xiong J."/>
            <person name="Wang G."/>
            <person name="Cheng J."/>
            <person name="Tian M."/>
            <person name="Pan X."/>
            <person name="Warren A."/>
            <person name="Jiang C."/>
            <person name="Yuan D."/>
            <person name="Miao W."/>
        </authorList>
    </citation>
    <scope>NUCLEOTIDE SEQUENCE [LARGE SCALE GENOMIC DNA]</scope>
    <source>
        <strain evidence="3">36N120E</strain>
    </source>
</reference>